<dbReference type="InterPro" id="IPR001138">
    <property type="entry name" value="Zn2Cys6_DnaBD"/>
</dbReference>
<keyword evidence="4" id="KW-0804">Transcription</keyword>
<dbReference type="Proteomes" id="UP001498398">
    <property type="component" value="Unassembled WGS sequence"/>
</dbReference>
<dbReference type="CDD" id="cd00067">
    <property type="entry name" value="GAL4"/>
    <property type="match status" value="1"/>
</dbReference>
<dbReference type="PROSITE" id="PS50048">
    <property type="entry name" value="ZN2_CY6_FUNGAL_2"/>
    <property type="match status" value="1"/>
</dbReference>
<keyword evidence="5" id="KW-0539">Nucleus</keyword>
<sequence length="556" mass="60945">MSLNPSSPPLLDALPPLHKGKACSNCRRRKMRCDAAKPVCGPCSRSTGAFSDCEYTDFGLTKTQQLEDQIAVLEARIEQLQTSGEGSVTLHSPYRGQRVPATQAPNDFGTGIVHLIADRLLEELHPNLHFTLINNFLPHAEELGFFLDTDRFVRIVLDDRGRYEKPIPALLNAVYLAGAHFATPAYPPDTLTAFIRRALQTVSTGLQGNHSQKVIQTIQAEALVAQFLFGNGRLLEGRYHVTAAVSLVLSAKLNKITGGGRMPSVGFSGSAGVGRGAGTVSGEIIPVPRDAVEEGERIHAFWTVLWLNNLWTAIDGLPSNVAYTTDDARVDTPWPLEFGDYKQNTAPSATSGRTVQSFLMNGQDDAQSAKALCSKAAVLFEQATQIGRQYRNDPSSARLQRYFLSLDSLIQRFIGNIPTISQATLWAPLSTQLCIHTLARVALIRLYSPFFDRDIASFTRVMNASRSVVEVIRGVDMSRIQYVDPIIPMLWAATCQVFMNGIKKSRVADMSSSPVPPAGMHGLCKEMMNVMEHVVSVCPLMRTQVREVKSAFDAIA</sequence>
<accession>A0ABR1J845</accession>
<evidence type="ECO:0000256" key="1">
    <source>
        <dbReference type="ARBA" id="ARBA00004123"/>
    </source>
</evidence>
<evidence type="ECO:0000259" key="6">
    <source>
        <dbReference type="PROSITE" id="PS50048"/>
    </source>
</evidence>
<gene>
    <name evidence="7" type="ORF">VKT23_013453</name>
</gene>
<dbReference type="EMBL" id="JBANRG010000036">
    <property type="protein sequence ID" value="KAK7449310.1"/>
    <property type="molecule type" value="Genomic_DNA"/>
</dbReference>
<dbReference type="SMART" id="SM00066">
    <property type="entry name" value="GAL4"/>
    <property type="match status" value="1"/>
</dbReference>
<evidence type="ECO:0000256" key="3">
    <source>
        <dbReference type="ARBA" id="ARBA00023015"/>
    </source>
</evidence>
<dbReference type="CDD" id="cd12148">
    <property type="entry name" value="fungal_TF_MHR"/>
    <property type="match status" value="1"/>
</dbReference>
<keyword evidence="8" id="KW-1185">Reference proteome</keyword>
<dbReference type="InterPro" id="IPR050815">
    <property type="entry name" value="TF_fung"/>
</dbReference>
<dbReference type="SUPFAM" id="SSF57701">
    <property type="entry name" value="Zn2/Cys6 DNA-binding domain"/>
    <property type="match status" value="1"/>
</dbReference>
<comment type="caution">
    <text evidence="7">The sequence shown here is derived from an EMBL/GenBank/DDBJ whole genome shotgun (WGS) entry which is preliminary data.</text>
</comment>
<keyword evidence="2" id="KW-0479">Metal-binding</keyword>
<keyword evidence="3" id="KW-0805">Transcription regulation</keyword>
<evidence type="ECO:0000256" key="5">
    <source>
        <dbReference type="ARBA" id="ARBA00023242"/>
    </source>
</evidence>
<protein>
    <recommendedName>
        <fullName evidence="6">Zn(2)-C6 fungal-type domain-containing protein</fullName>
    </recommendedName>
</protein>
<evidence type="ECO:0000313" key="7">
    <source>
        <dbReference type="EMBL" id="KAK7449310.1"/>
    </source>
</evidence>
<comment type="subcellular location">
    <subcellularLocation>
        <location evidence="1">Nucleus</location>
    </subcellularLocation>
</comment>
<dbReference type="Gene3D" id="4.10.240.10">
    <property type="entry name" value="Zn(2)-C6 fungal-type DNA-binding domain"/>
    <property type="match status" value="1"/>
</dbReference>
<dbReference type="InterPro" id="IPR036864">
    <property type="entry name" value="Zn2-C6_fun-type_DNA-bd_sf"/>
</dbReference>
<dbReference type="Pfam" id="PF00172">
    <property type="entry name" value="Zn_clus"/>
    <property type="match status" value="1"/>
</dbReference>
<dbReference type="PANTHER" id="PTHR47338:SF29">
    <property type="entry name" value="ZN(2)-C6 FUNGAL-TYPE DOMAIN-CONTAINING PROTEIN"/>
    <property type="match status" value="1"/>
</dbReference>
<evidence type="ECO:0000256" key="4">
    <source>
        <dbReference type="ARBA" id="ARBA00023163"/>
    </source>
</evidence>
<dbReference type="PANTHER" id="PTHR47338">
    <property type="entry name" value="ZN(II)2CYS6 TRANSCRIPTION FACTOR (EUROFUNG)-RELATED"/>
    <property type="match status" value="1"/>
</dbReference>
<feature type="domain" description="Zn(2)-C6 fungal-type" evidence="6">
    <location>
        <begin position="22"/>
        <end position="55"/>
    </location>
</feature>
<name>A0ABR1J845_9AGAR</name>
<evidence type="ECO:0000313" key="8">
    <source>
        <dbReference type="Proteomes" id="UP001498398"/>
    </source>
</evidence>
<reference evidence="7 8" key="1">
    <citation type="submission" date="2024-01" db="EMBL/GenBank/DDBJ databases">
        <title>A draft genome for the cacao thread blight pathogen Marasmiellus scandens.</title>
        <authorList>
            <person name="Baruah I.K."/>
            <person name="Leung J."/>
            <person name="Bukari Y."/>
            <person name="Amoako-Attah I."/>
            <person name="Meinhardt L.W."/>
            <person name="Bailey B.A."/>
            <person name="Cohen S.P."/>
        </authorList>
    </citation>
    <scope>NUCLEOTIDE SEQUENCE [LARGE SCALE GENOMIC DNA]</scope>
    <source>
        <strain evidence="7 8">GH-19</strain>
    </source>
</reference>
<evidence type="ECO:0000256" key="2">
    <source>
        <dbReference type="ARBA" id="ARBA00022723"/>
    </source>
</evidence>
<organism evidence="7 8">
    <name type="scientific">Marasmiellus scandens</name>
    <dbReference type="NCBI Taxonomy" id="2682957"/>
    <lineage>
        <taxon>Eukaryota</taxon>
        <taxon>Fungi</taxon>
        <taxon>Dikarya</taxon>
        <taxon>Basidiomycota</taxon>
        <taxon>Agaricomycotina</taxon>
        <taxon>Agaricomycetes</taxon>
        <taxon>Agaricomycetidae</taxon>
        <taxon>Agaricales</taxon>
        <taxon>Marasmiineae</taxon>
        <taxon>Omphalotaceae</taxon>
        <taxon>Marasmiellus</taxon>
    </lineage>
</organism>
<proteinExistence type="predicted"/>